<dbReference type="InterPro" id="IPR025562">
    <property type="entry name" value="Tae4"/>
</dbReference>
<keyword evidence="2" id="KW-1185">Reference proteome</keyword>
<evidence type="ECO:0000313" key="2">
    <source>
        <dbReference type="Proteomes" id="UP000256379"/>
    </source>
</evidence>
<dbReference type="EMBL" id="NXLQ01000038">
    <property type="protein sequence ID" value="RDU61939.1"/>
    <property type="molecule type" value="Genomic_DNA"/>
</dbReference>
<dbReference type="Proteomes" id="UP000256379">
    <property type="component" value="Unassembled WGS sequence"/>
</dbReference>
<dbReference type="Gene3D" id="3.90.1720.70">
    <property type="match status" value="1"/>
</dbReference>
<comment type="caution">
    <text evidence="1">The sequence shown here is derived from an EMBL/GenBank/DDBJ whole genome shotgun (WGS) entry which is preliminary data.</text>
</comment>
<evidence type="ECO:0008006" key="3">
    <source>
        <dbReference type="Google" id="ProtNLM"/>
    </source>
</evidence>
<gene>
    <name evidence="1" type="ORF">CQA53_09670</name>
</gene>
<proteinExistence type="predicted"/>
<reference evidence="1 2" key="1">
    <citation type="submission" date="2018-04" db="EMBL/GenBank/DDBJ databases">
        <title>Novel Campyloabacter and Helicobacter Species and Strains.</title>
        <authorList>
            <person name="Mannion A.J."/>
            <person name="Shen Z."/>
            <person name="Fox J.G."/>
        </authorList>
    </citation>
    <scope>NUCLEOTIDE SEQUENCE [LARGE SCALE GENOMIC DNA]</scope>
    <source>
        <strain evidence="1 2">MIT 17-337</strain>
    </source>
</reference>
<name>A0A3D8I9V5_9HELI</name>
<protein>
    <recommendedName>
        <fullName evidence="3">Type VI secretion system amidase effector protein Tae4</fullName>
    </recommendedName>
</protein>
<evidence type="ECO:0000313" key="1">
    <source>
        <dbReference type="EMBL" id="RDU61939.1"/>
    </source>
</evidence>
<accession>A0A3D8I9V5</accession>
<dbReference type="OrthoDB" id="8480759at2"/>
<sequence>MSNCVCEINIKRPCWDCVKEAYEEINTASPNDENLQERFKLGILEEAKWRGGISKTEAKGVADIESKKIDCISARFAMVGGMPLLERIRYLNFFGKSPDYGNYANTCTLQVSYALNKSNMFLENYMPLDKSKRDANFEKALILQGGDKHNYFLRVKEIVMLLKLRKVWGSADKPYTSKTMYSKQENIDFYHNEFFRLNKKGVVAMKIRGWREEYGHITLWGGSNVGFVDYKQEEANNFLVDRGENIVVEIFDFWELK</sequence>
<organism evidence="1 2">
    <name type="scientific">Helicobacter didelphidarum</name>
    <dbReference type="NCBI Taxonomy" id="2040648"/>
    <lineage>
        <taxon>Bacteria</taxon>
        <taxon>Pseudomonadati</taxon>
        <taxon>Campylobacterota</taxon>
        <taxon>Epsilonproteobacteria</taxon>
        <taxon>Campylobacterales</taxon>
        <taxon>Helicobacteraceae</taxon>
        <taxon>Helicobacter</taxon>
    </lineage>
</organism>
<dbReference type="AlphaFoldDB" id="A0A3D8I9V5"/>
<dbReference type="RefSeq" id="WP_115543792.1">
    <property type="nucleotide sequence ID" value="NZ_NXLQ01000038.1"/>
</dbReference>
<dbReference type="Pfam" id="PF14113">
    <property type="entry name" value="Tae4"/>
    <property type="match status" value="1"/>
</dbReference>